<organism evidence="10 11">
    <name type="scientific">candidate division WWE3 bacterium</name>
    <dbReference type="NCBI Taxonomy" id="2053526"/>
    <lineage>
        <taxon>Bacteria</taxon>
        <taxon>Katanobacteria</taxon>
    </lineage>
</organism>
<dbReference type="EMBL" id="QZJF01000005">
    <property type="protein sequence ID" value="RJR27990.1"/>
    <property type="molecule type" value="Genomic_DNA"/>
</dbReference>
<keyword evidence="4 7" id="KW-0328">Glycosyltransferase</keyword>
<feature type="domain" description="Glycosyl transferase family 1" evidence="8">
    <location>
        <begin position="277"/>
        <end position="426"/>
    </location>
</feature>
<evidence type="ECO:0000256" key="6">
    <source>
        <dbReference type="ARBA" id="ARBA00023056"/>
    </source>
</evidence>
<comment type="catalytic activity">
    <reaction evidence="1 7">
        <text>[(1-&gt;4)-alpha-D-glucosyl](n) + ADP-alpha-D-glucose = [(1-&gt;4)-alpha-D-glucosyl](n+1) + ADP + H(+)</text>
        <dbReference type="Rhea" id="RHEA:18189"/>
        <dbReference type="Rhea" id="RHEA-COMP:9584"/>
        <dbReference type="Rhea" id="RHEA-COMP:9587"/>
        <dbReference type="ChEBI" id="CHEBI:15378"/>
        <dbReference type="ChEBI" id="CHEBI:15444"/>
        <dbReference type="ChEBI" id="CHEBI:57498"/>
        <dbReference type="ChEBI" id="CHEBI:456216"/>
        <dbReference type="EC" id="2.4.1.21"/>
    </reaction>
</comment>
<dbReference type="EC" id="2.4.1.21" evidence="7"/>
<evidence type="ECO:0000256" key="3">
    <source>
        <dbReference type="ARBA" id="ARBA00010281"/>
    </source>
</evidence>
<accession>A0A3A4ZMP9</accession>
<sequence>MKVLLPASEVAPIIKLGGLGDVVGSLPKALAELGVNVDVIVPFYPFAKVENLKLYKSLELNVPYEGTNVPVEVYKTKLPDSDVDVILLKNHKYFSDYGKKKSVGEISEIDMFSFFDRAVVEYIKSGFNTYDLIHCNDWHTGMITHLLSDELEKSRPATLFTVHNLLYQGISSADLINDLGIIPGMHPLIDWDIADGDINFMQQGITSSDFVNTVSPTYAKEILTEEYGGSFADILKAREGRLMGILNGIDYTSFPREFNESNWQEIKPKLKSRLIKEFELDNDGSKPIISFVGRLDPNQKGLDILCEALPNILDQDVNFVLLGDGDDVWKQKLLDISKETKYKGNLGLKLAFDVELAKSIYSGSDFLVVPSKYEPCGLIQMISMWYGTLPVVRDTGGLKDSVKDGKTGIKFTDYKSESLFDAVKKAKDIFYGPAMVEMVNAAIREDFSWKKSAMSYSDLYKKVVQLRLDALK</sequence>
<evidence type="ECO:0000256" key="2">
    <source>
        <dbReference type="ARBA" id="ARBA00002764"/>
    </source>
</evidence>
<evidence type="ECO:0000256" key="4">
    <source>
        <dbReference type="ARBA" id="ARBA00022676"/>
    </source>
</evidence>
<dbReference type="UniPathway" id="UPA00164"/>
<dbReference type="AlphaFoldDB" id="A0A3A4ZMP9"/>
<comment type="similarity">
    <text evidence="3 7">Belongs to the glycosyltransferase 1 family. Bacterial/plant glycogen synthase subfamily.</text>
</comment>
<evidence type="ECO:0000256" key="1">
    <source>
        <dbReference type="ARBA" id="ARBA00001478"/>
    </source>
</evidence>
<feature type="binding site" evidence="7">
    <location>
        <position position="15"/>
    </location>
    <ligand>
        <name>ADP-alpha-D-glucose</name>
        <dbReference type="ChEBI" id="CHEBI:57498"/>
    </ligand>
</feature>
<gene>
    <name evidence="7" type="primary">glgA</name>
    <name evidence="10" type="ORF">C4561_00600</name>
</gene>
<dbReference type="CDD" id="cd03791">
    <property type="entry name" value="GT5_Glycogen_synthase_DULL1-like"/>
    <property type="match status" value="1"/>
</dbReference>
<dbReference type="InterPro" id="IPR001296">
    <property type="entry name" value="Glyco_trans_1"/>
</dbReference>
<keyword evidence="6 7" id="KW-0320">Glycogen biosynthesis</keyword>
<comment type="function">
    <text evidence="2 7">Synthesizes alpha-1,4-glucan chains using ADP-glucose.</text>
</comment>
<dbReference type="Gene3D" id="3.40.50.2000">
    <property type="entry name" value="Glycogen Phosphorylase B"/>
    <property type="match status" value="2"/>
</dbReference>
<evidence type="ECO:0000313" key="10">
    <source>
        <dbReference type="EMBL" id="RJR27990.1"/>
    </source>
</evidence>
<dbReference type="GO" id="GO:0005978">
    <property type="term" value="P:glycogen biosynthetic process"/>
    <property type="evidence" value="ECO:0007669"/>
    <property type="project" value="UniProtKB-UniRule"/>
</dbReference>
<dbReference type="PANTHER" id="PTHR45825">
    <property type="entry name" value="GRANULE-BOUND STARCH SYNTHASE 1, CHLOROPLASTIC/AMYLOPLASTIC"/>
    <property type="match status" value="1"/>
</dbReference>
<dbReference type="SUPFAM" id="SSF53756">
    <property type="entry name" value="UDP-Glycosyltransferase/glycogen phosphorylase"/>
    <property type="match status" value="1"/>
</dbReference>
<dbReference type="HAMAP" id="MF_00484">
    <property type="entry name" value="Glycogen_synth"/>
    <property type="match status" value="1"/>
</dbReference>
<dbReference type="InterPro" id="IPR011835">
    <property type="entry name" value="GS/SS"/>
</dbReference>
<name>A0A3A4ZMP9_UNCKA</name>
<dbReference type="NCBIfam" id="TIGR02095">
    <property type="entry name" value="glgA"/>
    <property type="match status" value="1"/>
</dbReference>
<dbReference type="GO" id="GO:0004373">
    <property type="term" value="F:alpha-1,4-glucan glucosyltransferase (UDP-glucose donor) activity"/>
    <property type="evidence" value="ECO:0007669"/>
    <property type="project" value="InterPro"/>
</dbReference>
<dbReference type="InterPro" id="IPR013534">
    <property type="entry name" value="Starch_synth_cat_dom"/>
</dbReference>
<evidence type="ECO:0000256" key="5">
    <source>
        <dbReference type="ARBA" id="ARBA00022679"/>
    </source>
</evidence>
<dbReference type="Proteomes" id="UP000265540">
    <property type="component" value="Unassembled WGS sequence"/>
</dbReference>
<feature type="domain" description="Starch synthase catalytic" evidence="9">
    <location>
        <begin position="2"/>
        <end position="236"/>
    </location>
</feature>
<dbReference type="GO" id="GO:0009011">
    <property type="term" value="F:alpha-1,4-glucan glucosyltransferase (ADP-glucose donor) activity"/>
    <property type="evidence" value="ECO:0007669"/>
    <property type="project" value="UniProtKB-UniRule"/>
</dbReference>
<dbReference type="Pfam" id="PF08323">
    <property type="entry name" value="Glyco_transf_5"/>
    <property type="match status" value="1"/>
</dbReference>
<evidence type="ECO:0000259" key="8">
    <source>
        <dbReference type="Pfam" id="PF00534"/>
    </source>
</evidence>
<keyword evidence="5 7" id="KW-0808">Transferase</keyword>
<protein>
    <recommendedName>
        <fullName evidence="7">Glycogen synthase</fullName>
        <ecNumber evidence="7">2.4.1.21</ecNumber>
    </recommendedName>
    <alternativeName>
        <fullName evidence="7">Starch [bacterial glycogen] synthase</fullName>
    </alternativeName>
</protein>
<comment type="caution">
    <text evidence="10">The sequence shown here is derived from an EMBL/GenBank/DDBJ whole genome shotgun (WGS) entry which is preliminary data.</text>
</comment>
<dbReference type="Pfam" id="PF00534">
    <property type="entry name" value="Glycos_transf_1"/>
    <property type="match status" value="1"/>
</dbReference>
<evidence type="ECO:0000256" key="7">
    <source>
        <dbReference type="HAMAP-Rule" id="MF_00484"/>
    </source>
</evidence>
<comment type="pathway">
    <text evidence="7">Glycan biosynthesis; glycogen biosynthesis.</text>
</comment>
<evidence type="ECO:0000259" key="9">
    <source>
        <dbReference type="Pfam" id="PF08323"/>
    </source>
</evidence>
<evidence type="ECO:0000313" key="11">
    <source>
        <dbReference type="Proteomes" id="UP000265540"/>
    </source>
</evidence>
<dbReference type="PANTHER" id="PTHR45825:SF11">
    <property type="entry name" value="ALPHA AMYLASE DOMAIN-CONTAINING PROTEIN"/>
    <property type="match status" value="1"/>
</dbReference>
<reference evidence="10 11" key="1">
    <citation type="journal article" date="2017" name="ISME J.">
        <title>Energy and carbon metabolisms in a deep terrestrial subsurface fluid microbial community.</title>
        <authorList>
            <person name="Momper L."/>
            <person name="Jungbluth S.P."/>
            <person name="Lee M.D."/>
            <person name="Amend J.P."/>
        </authorList>
    </citation>
    <scope>NUCLEOTIDE SEQUENCE [LARGE SCALE GENOMIC DNA]</scope>
    <source>
        <strain evidence="10">SURF_46</strain>
    </source>
</reference>
<proteinExistence type="inferred from homology"/>